<dbReference type="InterPro" id="IPR015860">
    <property type="entry name" value="ABC_transpr_TagH-like"/>
</dbReference>
<evidence type="ECO:0000256" key="4">
    <source>
        <dbReference type="ARBA" id="ARBA00022840"/>
    </source>
</evidence>
<keyword evidence="2" id="KW-0813">Transport</keyword>
<proteinExistence type="inferred from homology"/>
<dbReference type="InterPro" id="IPR003439">
    <property type="entry name" value="ABC_transporter-like_ATP-bd"/>
</dbReference>
<dbReference type="Gene3D" id="3.40.50.300">
    <property type="entry name" value="P-loop containing nucleotide triphosphate hydrolases"/>
    <property type="match status" value="1"/>
</dbReference>
<dbReference type="GO" id="GO:0005524">
    <property type="term" value="F:ATP binding"/>
    <property type="evidence" value="ECO:0007669"/>
    <property type="project" value="UniProtKB-KW"/>
</dbReference>
<dbReference type="OrthoDB" id="9778870at2"/>
<evidence type="ECO:0000256" key="1">
    <source>
        <dbReference type="ARBA" id="ARBA00005417"/>
    </source>
</evidence>
<keyword evidence="7" id="KW-1185">Reference proteome</keyword>
<evidence type="ECO:0000313" key="6">
    <source>
        <dbReference type="EMBL" id="RDB54742.1"/>
    </source>
</evidence>
<dbReference type="PROSITE" id="PS50893">
    <property type="entry name" value="ABC_TRANSPORTER_2"/>
    <property type="match status" value="1"/>
</dbReference>
<feature type="domain" description="ABC transporter" evidence="5">
    <location>
        <begin position="48"/>
        <end position="271"/>
    </location>
</feature>
<dbReference type="GO" id="GO:0140359">
    <property type="term" value="F:ABC-type transporter activity"/>
    <property type="evidence" value="ECO:0007669"/>
    <property type="project" value="InterPro"/>
</dbReference>
<dbReference type="Proteomes" id="UP000253792">
    <property type="component" value="Unassembled WGS sequence"/>
</dbReference>
<dbReference type="AlphaFoldDB" id="A0A369L6E3"/>
<evidence type="ECO:0000313" key="7">
    <source>
        <dbReference type="Proteomes" id="UP000253792"/>
    </source>
</evidence>
<gene>
    <name evidence="6" type="ORF">C1880_07770</name>
</gene>
<dbReference type="SMART" id="SM00382">
    <property type="entry name" value="AAA"/>
    <property type="match status" value="1"/>
</dbReference>
<dbReference type="EMBL" id="PPTP01000007">
    <property type="protein sequence ID" value="RDB54742.1"/>
    <property type="molecule type" value="Genomic_DNA"/>
</dbReference>
<comment type="similarity">
    <text evidence="1">Belongs to the ABC transporter superfamily.</text>
</comment>
<keyword evidence="3" id="KW-0547">Nucleotide-binding</keyword>
<evidence type="ECO:0000256" key="2">
    <source>
        <dbReference type="ARBA" id="ARBA00022448"/>
    </source>
</evidence>
<keyword evidence="4" id="KW-0067">ATP-binding</keyword>
<dbReference type="InterPro" id="IPR027417">
    <property type="entry name" value="P-loop_NTPase"/>
</dbReference>
<evidence type="ECO:0000256" key="3">
    <source>
        <dbReference type="ARBA" id="ARBA00022741"/>
    </source>
</evidence>
<evidence type="ECO:0000259" key="5">
    <source>
        <dbReference type="PROSITE" id="PS50893"/>
    </source>
</evidence>
<dbReference type="PANTHER" id="PTHR46743">
    <property type="entry name" value="TEICHOIC ACIDS EXPORT ATP-BINDING PROTEIN TAGH"/>
    <property type="match status" value="1"/>
</dbReference>
<dbReference type="GO" id="GO:0016887">
    <property type="term" value="F:ATP hydrolysis activity"/>
    <property type="evidence" value="ECO:0007669"/>
    <property type="project" value="InterPro"/>
</dbReference>
<reference evidence="6 7" key="1">
    <citation type="journal article" date="2018" name="Elife">
        <title>Discovery and characterization of a prevalent human gut bacterial enzyme sufficient for the inactivation of a family of plant toxins.</title>
        <authorList>
            <person name="Koppel N."/>
            <person name="Bisanz J.E."/>
            <person name="Pandelia M.E."/>
            <person name="Turnbaugh P.J."/>
            <person name="Balskus E.P."/>
        </authorList>
    </citation>
    <scope>NUCLEOTIDE SEQUENCE [LARGE SCALE GENOMIC DNA]</scope>
    <source>
        <strain evidence="7">anaerobia AP69FAA</strain>
    </source>
</reference>
<accession>A0A369L6E3</accession>
<dbReference type="Pfam" id="PF00005">
    <property type="entry name" value="ABC_tran"/>
    <property type="match status" value="1"/>
</dbReference>
<dbReference type="InterPro" id="IPR050683">
    <property type="entry name" value="Bact_Polysacc_Export_ATP-bd"/>
</dbReference>
<protein>
    <submittedName>
        <fullName evidence="6">ABC transporter</fullName>
    </submittedName>
</protein>
<sequence length="620" mass="67868">MPTIVNTTPLAIATSFNDANDNRPVMVDVNHVSMVFNMASEQLNSIKEYVIAIAKRELMFKEFRALDDVSFTVRKGDVFGILGTNGSGKSTMLKVIAGVLEPSEGTCTINGNIAPLIELGAGFDMELTARENIYLNGALLGYSRKFIDEHFDEIVSFAEIEKFLDMPMKNYSSGMVARIAFAIATVIIPDILIVDEVLSVGDFMFQQKCEQRIQKLIKEHEVTVLIVSHSNDQIERLCNKAIWIEKGHARMMGAASEVCRMYRLLGGHVGSQEAESKVVEMINRDISCPDNIVTTLCGDDRYSSAAKLMKSVPTKRNDIVILAPGDSIPSCVVASSLSGLIECPFLLTKQNSIPNSTADLLKTYNAGKIIVVGDVENEGIKRSAHDHGLKGEISFIAAENPQNLSAAVYDFGSALADASWSNTLILVKSDQNGDFITQLPYAYANKASVLITNEDGKLSDKQKAILSEVQNGEVLSFGISAQDLENELGLSQQNVTVHDFLDDGPYNVNCHFTEWQLTHTDHKISAETALVASVWDPFDALLVGPYAAHNGYPCFLEDPQDLDSVCRMFILLDDLKGAVSKMEVLGNNSLYTQLDKQVLAKAVTHAKNKTLRNAIGSITH</sequence>
<dbReference type="GO" id="GO:0016020">
    <property type="term" value="C:membrane"/>
    <property type="evidence" value="ECO:0007669"/>
    <property type="project" value="InterPro"/>
</dbReference>
<dbReference type="SUPFAM" id="SSF52540">
    <property type="entry name" value="P-loop containing nucleoside triphosphate hydrolases"/>
    <property type="match status" value="1"/>
</dbReference>
<comment type="caution">
    <text evidence="6">The sequence shown here is derived from an EMBL/GenBank/DDBJ whole genome shotgun (WGS) entry which is preliminary data.</text>
</comment>
<organism evidence="6 7">
    <name type="scientific">Senegalimassilia anaerobia</name>
    <dbReference type="NCBI Taxonomy" id="1473216"/>
    <lineage>
        <taxon>Bacteria</taxon>
        <taxon>Bacillati</taxon>
        <taxon>Actinomycetota</taxon>
        <taxon>Coriobacteriia</taxon>
        <taxon>Coriobacteriales</taxon>
        <taxon>Coriobacteriaceae</taxon>
        <taxon>Senegalimassilia</taxon>
    </lineage>
</organism>
<dbReference type="PANTHER" id="PTHR46743:SF2">
    <property type="entry name" value="TEICHOIC ACIDS EXPORT ATP-BINDING PROTEIN TAGH"/>
    <property type="match status" value="1"/>
</dbReference>
<dbReference type="CDD" id="cd03220">
    <property type="entry name" value="ABC_KpsT_Wzt"/>
    <property type="match status" value="1"/>
</dbReference>
<dbReference type="InterPro" id="IPR003593">
    <property type="entry name" value="AAA+_ATPase"/>
</dbReference>
<name>A0A369L6E3_9ACTN</name>
<dbReference type="RefSeq" id="WP_114620983.1">
    <property type="nucleotide sequence ID" value="NZ_PPTP01000007.1"/>
</dbReference>